<name>A0A917NW67_9ACTN</name>
<keyword evidence="2" id="KW-1185">Reference proteome</keyword>
<evidence type="ECO:0000313" key="2">
    <source>
        <dbReference type="Proteomes" id="UP000625682"/>
    </source>
</evidence>
<proteinExistence type="predicted"/>
<reference evidence="1" key="2">
    <citation type="submission" date="2020-09" db="EMBL/GenBank/DDBJ databases">
        <authorList>
            <person name="Sun Q."/>
            <person name="Zhou Y."/>
        </authorList>
    </citation>
    <scope>NUCLEOTIDE SEQUENCE</scope>
    <source>
        <strain evidence="1">CGMCC 4.7272</strain>
    </source>
</reference>
<evidence type="ECO:0008006" key="3">
    <source>
        <dbReference type="Google" id="ProtNLM"/>
    </source>
</evidence>
<dbReference type="Proteomes" id="UP000625682">
    <property type="component" value="Unassembled WGS sequence"/>
</dbReference>
<evidence type="ECO:0000313" key="1">
    <source>
        <dbReference type="EMBL" id="GGJ34369.1"/>
    </source>
</evidence>
<comment type="caution">
    <text evidence="1">The sequence shown here is derived from an EMBL/GenBank/DDBJ whole genome shotgun (WGS) entry which is preliminary data.</text>
</comment>
<dbReference type="EMBL" id="BMMU01000009">
    <property type="protein sequence ID" value="GGJ34369.1"/>
    <property type="molecule type" value="Genomic_DNA"/>
</dbReference>
<reference evidence="1" key="1">
    <citation type="journal article" date="2014" name="Int. J. Syst. Evol. Microbiol.">
        <title>Complete genome sequence of Corynebacterium casei LMG S-19264T (=DSM 44701T), isolated from a smear-ripened cheese.</title>
        <authorList>
            <consortium name="US DOE Joint Genome Institute (JGI-PGF)"/>
            <person name="Walter F."/>
            <person name="Albersmeier A."/>
            <person name="Kalinowski J."/>
            <person name="Ruckert C."/>
        </authorList>
    </citation>
    <scope>NUCLEOTIDE SEQUENCE</scope>
    <source>
        <strain evidence="1">CGMCC 4.7272</strain>
    </source>
</reference>
<sequence>MAYPDGGRTLELAHRDYEVLKLTRTFSQLASTHITELLFSHRSHSVPDKVLGRLVRLGYLSRVGRRAGGDKGGAGAFVYQLGRAGRLLLGVDSRPSPNVSNHALMIADTYVELRRAETAGVLSIQHWEVERPVPPSVRADLAVSLDFPQQGRQSAFFLEIDLSTEPPARIREKVAGYWRAVEANTADYFPYVVFVVKHEVRKREMERLFAKLPEEQQDMVRVYLMGELIPWLLQL</sequence>
<dbReference type="Pfam" id="PF13814">
    <property type="entry name" value="Replic_Relax"/>
    <property type="match status" value="1"/>
</dbReference>
<dbReference type="InterPro" id="IPR025855">
    <property type="entry name" value="Replic_Relax"/>
</dbReference>
<gene>
    <name evidence="1" type="ORF">GCM10012282_33900</name>
</gene>
<dbReference type="AlphaFoldDB" id="A0A917NW67"/>
<protein>
    <recommendedName>
        <fullName evidence="3">Replication-relaxation</fullName>
    </recommendedName>
</protein>
<accession>A0A917NW67</accession>
<organism evidence="1 2">
    <name type="scientific">Streptomyces lacrimifluminis</name>
    <dbReference type="NCBI Taxonomy" id="1500077"/>
    <lineage>
        <taxon>Bacteria</taxon>
        <taxon>Bacillati</taxon>
        <taxon>Actinomycetota</taxon>
        <taxon>Actinomycetes</taxon>
        <taxon>Kitasatosporales</taxon>
        <taxon>Streptomycetaceae</taxon>
        <taxon>Streptomyces</taxon>
    </lineage>
</organism>